<dbReference type="PANTHER" id="PTHR30489">
    <property type="entry name" value="LIPOPROTEIN-RELEASING SYSTEM TRANSMEMBRANE PROTEIN LOLE"/>
    <property type="match status" value="1"/>
</dbReference>
<feature type="domain" description="ABC3 transporter permease C-terminal" evidence="7">
    <location>
        <begin position="271"/>
        <end position="389"/>
    </location>
</feature>
<dbReference type="PANTHER" id="PTHR30489:SF0">
    <property type="entry name" value="LIPOPROTEIN-RELEASING SYSTEM TRANSMEMBRANE PROTEIN LOLE"/>
    <property type="match status" value="1"/>
</dbReference>
<evidence type="ECO:0000256" key="5">
    <source>
        <dbReference type="ARBA" id="ARBA00022989"/>
    </source>
</evidence>
<dbReference type="GO" id="GO:0098797">
    <property type="term" value="C:plasma membrane protein complex"/>
    <property type="evidence" value="ECO:0007669"/>
    <property type="project" value="TreeGrafter"/>
</dbReference>
<evidence type="ECO:0000256" key="6">
    <source>
        <dbReference type="ARBA" id="ARBA00023136"/>
    </source>
</evidence>
<keyword evidence="5" id="KW-1133">Transmembrane helix</keyword>
<dbReference type="Proteomes" id="UP000066624">
    <property type="component" value="Chromosome"/>
</dbReference>
<dbReference type="KEGG" id="wma:WM2015_167"/>
<organism evidence="8 9">
    <name type="scientific">Wenzhouxiangella marina</name>
    <dbReference type="NCBI Taxonomy" id="1579979"/>
    <lineage>
        <taxon>Bacteria</taxon>
        <taxon>Pseudomonadati</taxon>
        <taxon>Pseudomonadota</taxon>
        <taxon>Gammaproteobacteria</taxon>
        <taxon>Chromatiales</taxon>
        <taxon>Wenzhouxiangellaceae</taxon>
        <taxon>Wenzhouxiangella</taxon>
    </lineage>
</organism>
<evidence type="ECO:0000256" key="1">
    <source>
        <dbReference type="ARBA" id="ARBA00004651"/>
    </source>
</evidence>
<reference evidence="8 9" key="1">
    <citation type="submission" date="2015-07" db="EMBL/GenBank/DDBJ databases">
        <authorList>
            <person name="Noorani M."/>
        </authorList>
    </citation>
    <scope>NUCLEOTIDE SEQUENCE [LARGE SCALE GENOMIC DNA]</scope>
    <source>
        <strain evidence="8 9">KCTC 42284</strain>
    </source>
</reference>
<evidence type="ECO:0000256" key="2">
    <source>
        <dbReference type="ARBA" id="ARBA00005236"/>
    </source>
</evidence>
<accession>A0A0K0XSF4</accession>
<evidence type="ECO:0000259" key="7">
    <source>
        <dbReference type="Pfam" id="PF02687"/>
    </source>
</evidence>
<keyword evidence="6" id="KW-0472">Membrane</keyword>
<dbReference type="InterPro" id="IPR051447">
    <property type="entry name" value="Lipoprotein-release_system"/>
</dbReference>
<proteinExistence type="inferred from homology"/>
<comment type="subcellular location">
    <subcellularLocation>
        <location evidence="1">Cell membrane</location>
        <topology evidence="1">Multi-pass membrane protein</topology>
    </subcellularLocation>
</comment>
<comment type="similarity">
    <text evidence="2">Belongs to the ABC-4 integral membrane protein family. LolC/E subfamily.</text>
</comment>
<evidence type="ECO:0000313" key="9">
    <source>
        <dbReference type="Proteomes" id="UP000066624"/>
    </source>
</evidence>
<feature type="domain" description="ABC3 transporter permease C-terminal" evidence="7">
    <location>
        <begin position="663"/>
        <end position="780"/>
    </location>
</feature>
<keyword evidence="9" id="KW-1185">Reference proteome</keyword>
<keyword evidence="3" id="KW-1003">Cell membrane</keyword>
<dbReference type="EMBL" id="CP012154">
    <property type="protein sequence ID" value="AKS40556.1"/>
    <property type="molecule type" value="Genomic_DNA"/>
</dbReference>
<sequence>MRIAALHRKLLRDLLQMKAQLLAIALVIGSGVMTLIISVTSMDALRLSMQNFYGSHHLADVQVALARAPVSLIERLQHVPGVNRLHDRVVAPIRLEVPGFADPVQGQLISIPDGRQPPLNRLYLRSGTLPESGRNDQVVVSEAFALAHVLRPGDRLRLIIRGRYQETTISGIALSPEFVYQVGPHDLLPDDRRFGVFWMNRDAVARAFAMDGAFNSLLVSRQSGAEEAELIAGLDDILARYGGMGAHGREELISHRMLSQEIDELEVTAIILPGLFLSVSGFLLGVLIERVVRHQRQQIAVLRAFGYRRGELALHFSLMAGVVVLLGWAIGVVAGAWAAEALARLYAEYFRFPTTLTRLQFWPMVLALLVAVVAAALGTVRALSAAVRLAPAEAMRPPAPAIFHRSWIDRSRAGRSLGQSSRMILRHLGRHPAKSAMTLLGISLAAALLVLGSFQFGAVTEMIDQQYRKVLRMDIDLSFVEPTSAQVLAELEAIPGVRHAEGYRQVPVRLRHGHLQERNALIGLPSGGVLRQLIDADGQPIERPRHGLSMTRHLAEQLRIEPGERVEVQIMEGRRQRLELPLIAVVDEPLGTSAYLDLEELNTLMREAPALSGAWLSIEPSARDEVLAELRGAGRVAGIGLIRDTERELRAYMDDTMLVMMGIMLLLAGTITFALVYNNARIAFTERERELATLRVLGYSRAQVGWVLIGEMLLLTVLAIPVGWAIGVGFSWLLSHAISMDLFRIPFVISHQTLAFAAAGVLAATALSTVFILRRIRRLDMVLALKGVE</sequence>
<dbReference type="STRING" id="1579979.WM2015_167"/>
<evidence type="ECO:0000256" key="3">
    <source>
        <dbReference type="ARBA" id="ARBA00022475"/>
    </source>
</evidence>
<dbReference type="Pfam" id="PF02687">
    <property type="entry name" value="FtsX"/>
    <property type="match status" value="2"/>
</dbReference>
<dbReference type="InterPro" id="IPR003838">
    <property type="entry name" value="ABC3_permease_C"/>
</dbReference>
<dbReference type="GO" id="GO:0044874">
    <property type="term" value="P:lipoprotein localization to outer membrane"/>
    <property type="evidence" value="ECO:0007669"/>
    <property type="project" value="TreeGrafter"/>
</dbReference>
<protein>
    <submittedName>
        <fullName evidence="8">ABC-type antimicrobial peptide transport system, permease component</fullName>
    </submittedName>
</protein>
<keyword evidence="4" id="KW-0812">Transmembrane</keyword>
<evidence type="ECO:0000313" key="8">
    <source>
        <dbReference type="EMBL" id="AKS40556.1"/>
    </source>
</evidence>
<gene>
    <name evidence="8" type="ORF">WM2015_167</name>
</gene>
<dbReference type="PATRIC" id="fig|1579979.3.peg.172"/>
<dbReference type="AlphaFoldDB" id="A0A0K0XSF4"/>
<evidence type="ECO:0000256" key="4">
    <source>
        <dbReference type="ARBA" id="ARBA00022692"/>
    </source>
</evidence>
<name>A0A0K0XSF4_9GAMM</name>